<dbReference type="Pfam" id="PF01565">
    <property type="entry name" value="FAD_binding_4"/>
    <property type="match status" value="1"/>
</dbReference>
<dbReference type="Proteomes" id="UP001223420">
    <property type="component" value="Unassembled WGS sequence"/>
</dbReference>
<evidence type="ECO:0000256" key="2">
    <source>
        <dbReference type="ARBA" id="ARBA00022630"/>
    </source>
</evidence>
<dbReference type="EMBL" id="JAUSWL010000022">
    <property type="protein sequence ID" value="MDQ0547214.1"/>
    <property type="molecule type" value="Genomic_DNA"/>
</dbReference>
<dbReference type="InterPro" id="IPR016166">
    <property type="entry name" value="FAD-bd_PCMH"/>
</dbReference>
<dbReference type="InterPro" id="IPR050432">
    <property type="entry name" value="FAD-linked_Oxidoreductases_BP"/>
</dbReference>
<evidence type="ECO:0000313" key="7">
    <source>
        <dbReference type="Proteomes" id="UP001223420"/>
    </source>
</evidence>
<organism evidence="6 7">
    <name type="scientific">Methylobacterium brachiatum</name>
    <dbReference type="NCBI Taxonomy" id="269660"/>
    <lineage>
        <taxon>Bacteria</taxon>
        <taxon>Pseudomonadati</taxon>
        <taxon>Pseudomonadota</taxon>
        <taxon>Alphaproteobacteria</taxon>
        <taxon>Hyphomicrobiales</taxon>
        <taxon>Methylobacteriaceae</taxon>
        <taxon>Methylobacterium</taxon>
    </lineage>
</organism>
<dbReference type="InterPro" id="IPR006094">
    <property type="entry name" value="Oxid_FAD_bind_N"/>
</dbReference>
<dbReference type="Gene3D" id="3.30.465.10">
    <property type="match status" value="1"/>
</dbReference>
<dbReference type="Gene3D" id="3.30.43.10">
    <property type="entry name" value="Uridine Diphospho-n-acetylenolpyruvylglucosamine Reductase, domain 2"/>
    <property type="match status" value="1"/>
</dbReference>
<dbReference type="InterPro" id="IPR016164">
    <property type="entry name" value="FAD-linked_Oxase-like_C"/>
</dbReference>
<dbReference type="InterPro" id="IPR036318">
    <property type="entry name" value="FAD-bd_PCMH-like_sf"/>
</dbReference>
<protein>
    <submittedName>
        <fullName evidence="6">FAD/FMN-containing dehydrogenase</fullName>
    </submittedName>
</protein>
<evidence type="ECO:0000256" key="1">
    <source>
        <dbReference type="ARBA" id="ARBA00005466"/>
    </source>
</evidence>
<reference evidence="6" key="1">
    <citation type="submission" date="2023-07" db="EMBL/GenBank/DDBJ databases">
        <title>Genomic Encyclopedia of Type Strains, Phase IV (KMG-IV): sequencing the most valuable type-strain genomes for metagenomic binning, comparative biology and taxonomic classification.</title>
        <authorList>
            <person name="Goeker M."/>
        </authorList>
    </citation>
    <scope>NUCLEOTIDE SEQUENCE</scope>
    <source>
        <strain evidence="6">DSM 19569</strain>
    </source>
</reference>
<evidence type="ECO:0000256" key="3">
    <source>
        <dbReference type="ARBA" id="ARBA00022827"/>
    </source>
</evidence>
<dbReference type="InterPro" id="IPR016169">
    <property type="entry name" value="FAD-bd_PCMH_sub2"/>
</dbReference>
<keyword evidence="4" id="KW-0560">Oxidoreductase</keyword>
<dbReference type="GO" id="GO:0016491">
    <property type="term" value="F:oxidoreductase activity"/>
    <property type="evidence" value="ECO:0007669"/>
    <property type="project" value="UniProtKB-KW"/>
</dbReference>
<dbReference type="AlphaFoldDB" id="A0AAJ1WY30"/>
<dbReference type="SUPFAM" id="SSF55103">
    <property type="entry name" value="FAD-linked oxidases, C-terminal domain"/>
    <property type="match status" value="1"/>
</dbReference>
<feature type="domain" description="FAD-binding PCMH-type" evidence="5">
    <location>
        <begin position="48"/>
        <end position="218"/>
    </location>
</feature>
<dbReference type="PANTHER" id="PTHR13878:SF53">
    <property type="entry name" value="CYTOKININ DEHYDROGENASE 6"/>
    <property type="match status" value="1"/>
</dbReference>
<proteinExistence type="inferred from homology"/>
<dbReference type="SUPFAM" id="SSF56176">
    <property type="entry name" value="FAD-binding/transporter-associated domain-like"/>
    <property type="match status" value="1"/>
</dbReference>
<accession>A0AAJ1WY30</accession>
<evidence type="ECO:0000259" key="5">
    <source>
        <dbReference type="PROSITE" id="PS51387"/>
    </source>
</evidence>
<sequence length="484" mass="51833">MDGFRPSRRGILAGGGAALAAGMLPRPARAGQRTILNDASGLNPTPVMRHVTPRTGATEALIETLRAELRDAAASGRPVAVGAARHSMGGQSLARDGTAVTLEGGPIEADSAARTYRVGAGARWSEVIRQLDRIGFSPAVMQSNNDFAVGSTFSVNAHGWPTPRGPFGSTVREIRLLLADGTLVTCSRTENPDLFGLAMGGYGLVGIVVDLVVEMVPNVLLAPTVTVMPASRFAEAFVAAVEQAPTVRMAYGRLSVARAGFFDEAILTHYTEVAHPPATLPVAASKGAFTSVSREIYRAQVGNDFGKRARWIAETRLSPALDSGIATRNSLMNEPVANLAAHDRGRTDILHEYFVAPDRFGAFLDACRETIPDSGCDCLNVTLRYVAADPDSRLAYAPAPRIAAVMSFTQGFTAGEEAAMMRMTEALIERVVAIGGAYYLPYRLHARRDQMARAYPALDSFIADKRRHDPGLLFRNALWSTYMA</sequence>
<evidence type="ECO:0000313" key="6">
    <source>
        <dbReference type="EMBL" id="MDQ0547214.1"/>
    </source>
</evidence>
<comment type="caution">
    <text evidence="6">The sequence shown here is derived from an EMBL/GenBank/DDBJ whole genome shotgun (WGS) entry which is preliminary data.</text>
</comment>
<dbReference type="InterPro" id="IPR016167">
    <property type="entry name" value="FAD-bd_PCMH_sub1"/>
</dbReference>
<dbReference type="InterPro" id="IPR006311">
    <property type="entry name" value="TAT_signal"/>
</dbReference>
<dbReference type="RefSeq" id="WP_230368119.1">
    <property type="nucleotide sequence ID" value="NZ_JAJALK010000021.1"/>
</dbReference>
<comment type="similarity">
    <text evidence="1">Belongs to the oxygen-dependent FAD-linked oxidoreductase family.</text>
</comment>
<keyword evidence="3" id="KW-0274">FAD</keyword>
<name>A0AAJ1WY30_9HYPH</name>
<dbReference type="PROSITE" id="PS51387">
    <property type="entry name" value="FAD_PCMH"/>
    <property type="match status" value="1"/>
</dbReference>
<evidence type="ECO:0000256" key="4">
    <source>
        <dbReference type="ARBA" id="ARBA00023002"/>
    </source>
</evidence>
<gene>
    <name evidence="6" type="ORF">QO001_006170</name>
</gene>
<keyword evidence="2" id="KW-0285">Flavoprotein</keyword>
<dbReference type="GO" id="GO:0071949">
    <property type="term" value="F:FAD binding"/>
    <property type="evidence" value="ECO:0007669"/>
    <property type="project" value="InterPro"/>
</dbReference>
<dbReference type="PANTHER" id="PTHR13878">
    <property type="entry name" value="GULONOLACTONE OXIDASE"/>
    <property type="match status" value="1"/>
</dbReference>
<dbReference type="PROSITE" id="PS51318">
    <property type="entry name" value="TAT"/>
    <property type="match status" value="1"/>
</dbReference>